<dbReference type="PANTHER" id="PTHR39175:SF1">
    <property type="entry name" value="FAMILY PROTEIN, PUTATIVE (AFU_ORTHOLOGUE AFUA_3G15060)-RELATED"/>
    <property type="match status" value="1"/>
</dbReference>
<protein>
    <submittedName>
        <fullName evidence="2">Glyoxalase/bleomycin resistance protein/dioxygenase</fullName>
    </submittedName>
</protein>
<dbReference type="STRING" id="383372.Rcas_2613"/>
<dbReference type="RefSeq" id="WP_012121110.1">
    <property type="nucleotide sequence ID" value="NC_009767.1"/>
</dbReference>
<evidence type="ECO:0000313" key="2">
    <source>
        <dbReference type="EMBL" id="ABU58686.1"/>
    </source>
</evidence>
<dbReference type="InterPro" id="IPR004360">
    <property type="entry name" value="Glyas_Fos-R_dOase_dom"/>
</dbReference>
<dbReference type="OrthoDB" id="9813630at2"/>
<dbReference type="AlphaFoldDB" id="A7NMC4"/>
<accession>A7NMC4</accession>
<keyword evidence="3" id="KW-1185">Reference proteome</keyword>
<dbReference type="Proteomes" id="UP000000263">
    <property type="component" value="Chromosome"/>
</dbReference>
<dbReference type="eggNOG" id="COG0346">
    <property type="taxonomic scope" value="Bacteria"/>
</dbReference>
<dbReference type="HOGENOM" id="CLU_140387_0_0_0"/>
<evidence type="ECO:0000259" key="1">
    <source>
        <dbReference type="PROSITE" id="PS51819"/>
    </source>
</evidence>
<reference evidence="2 3" key="1">
    <citation type="submission" date="2007-08" db="EMBL/GenBank/DDBJ databases">
        <title>Complete sequence of Roseiflexus castenholzii DSM 13941.</title>
        <authorList>
            <consortium name="US DOE Joint Genome Institute"/>
            <person name="Copeland A."/>
            <person name="Lucas S."/>
            <person name="Lapidus A."/>
            <person name="Barry K."/>
            <person name="Glavina del Rio T."/>
            <person name="Dalin E."/>
            <person name="Tice H."/>
            <person name="Pitluck S."/>
            <person name="Thompson L.S."/>
            <person name="Brettin T."/>
            <person name="Bruce D."/>
            <person name="Detter J.C."/>
            <person name="Han C."/>
            <person name="Tapia R."/>
            <person name="Schmutz J."/>
            <person name="Larimer F."/>
            <person name="Land M."/>
            <person name="Hauser L."/>
            <person name="Kyrpides N."/>
            <person name="Mikhailova N."/>
            <person name="Bryant D.A."/>
            <person name="Hanada S."/>
            <person name="Tsukatani Y."/>
            <person name="Richardson P."/>
        </authorList>
    </citation>
    <scope>NUCLEOTIDE SEQUENCE [LARGE SCALE GENOMIC DNA]</scope>
    <source>
        <strain evidence="3">DSM 13941 / HLO8</strain>
    </source>
</reference>
<dbReference type="KEGG" id="rca:Rcas_2613"/>
<dbReference type="EMBL" id="CP000804">
    <property type="protein sequence ID" value="ABU58686.1"/>
    <property type="molecule type" value="Genomic_DNA"/>
</dbReference>
<dbReference type="Pfam" id="PF00903">
    <property type="entry name" value="Glyoxalase"/>
    <property type="match status" value="1"/>
</dbReference>
<evidence type="ECO:0000313" key="3">
    <source>
        <dbReference type="Proteomes" id="UP000000263"/>
    </source>
</evidence>
<dbReference type="PANTHER" id="PTHR39175">
    <property type="entry name" value="FAMILY PROTEIN, PUTATIVE (AFU_ORTHOLOGUE AFUA_3G15060)-RELATED"/>
    <property type="match status" value="1"/>
</dbReference>
<sequence length="128" mass="14512">MTRPRVQHVSIPRPPGSDEATRAFYGALLGLEEIPPPSAIAHLDVLWYRLGDVELHLFAEEPHPDYSGRHFCIEIDNLEALRARLNAAGYTVEDTIAIPGRPRFFCCDPFGNRIEFTTIVDDYLKYQA</sequence>
<keyword evidence="2" id="KW-0223">Dioxygenase</keyword>
<keyword evidence="2" id="KW-0560">Oxidoreductase</keyword>
<dbReference type="SUPFAM" id="SSF54593">
    <property type="entry name" value="Glyoxalase/Bleomycin resistance protein/Dihydroxybiphenyl dioxygenase"/>
    <property type="match status" value="1"/>
</dbReference>
<proteinExistence type="predicted"/>
<name>A7NMC4_ROSCS</name>
<dbReference type="InterPro" id="IPR037523">
    <property type="entry name" value="VOC_core"/>
</dbReference>
<dbReference type="InterPro" id="IPR029068">
    <property type="entry name" value="Glyas_Bleomycin-R_OHBP_Dase"/>
</dbReference>
<dbReference type="PROSITE" id="PS51819">
    <property type="entry name" value="VOC"/>
    <property type="match status" value="1"/>
</dbReference>
<feature type="domain" description="VOC" evidence="1">
    <location>
        <begin position="5"/>
        <end position="119"/>
    </location>
</feature>
<organism evidence="2 3">
    <name type="scientific">Roseiflexus castenholzii (strain DSM 13941 / HLO8)</name>
    <dbReference type="NCBI Taxonomy" id="383372"/>
    <lineage>
        <taxon>Bacteria</taxon>
        <taxon>Bacillati</taxon>
        <taxon>Chloroflexota</taxon>
        <taxon>Chloroflexia</taxon>
        <taxon>Chloroflexales</taxon>
        <taxon>Roseiflexineae</taxon>
        <taxon>Roseiflexaceae</taxon>
        <taxon>Roseiflexus</taxon>
    </lineage>
</organism>
<gene>
    <name evidence="2" type="ordered locus">Rcas_2613</name>
</gene>
<dbReference type="Gene3D" id="3.10.180.10">
    <property type="entry name" value="2,3-Dihydroxybiphenyl 1,2-Dioxygenase, domain 1"/>
    <property type="match status" value="1"/>
</dbReference>
<dbReference type="GO" id="GO:0051213">
    <property type="term" value="F:dioxygenase activity"/>
    <property type="evidence" value="ECO:0007669"/>
    <property type="project" value="UniProtKB-KW"/>
</dbReference>